<dbReference type="OMA" id="MCILLTN"/>
<evidence type="ECO:0000256" key="1">
    <source>
        <dbReference type="ARBA" id="ARBA00006712"/>
    </source>
</evidence>
<organism evidence="5 6">
    <name type="scientific">Tigriopus californicus</name>
    <name type="common">Marine copepod</name>
    <dbReference type="NCBI Taxonomy" id="6832"/>
    <lineage>
        <taxon>Eukaryota</taxon>
        <taxon>Metazoa</taxon>
        <taxon>Ecdysozoa</taxon>
        <taxon>Arthropoda</taxon>
        <taxon>Crustacea</taxon>
        <taxon>Multicrustacea</taxon>
        <taxon>Hexanauplia</taxon>
        <taxon>Copepoda</taxon>
        <taxon>Harpacticoida</taxon>
        <taxon>Harpacticidae</taxon>
        <taxon>Tigriopus</taxon>
    </lineage>
</organism>
<name>A0A553NF69_TIGCA</name>
<dbReference type="PANTHER" id="PTHR13387">
    <property type="entry name" value="PROTEIN HGH1 HOMOLOG"/>
    <property type="match status" value="1"/>
</dbReference>
<dbReference type="OrthoDB" id="338814at2759"/>
<dbReference type="Pfam" id="PF04064">
    <property type="entry name" value="DUF384"/>
    <property type="match status" value="1"/>
</dbReference>
<comment type="similarity">
    <text evidence="1">Belongs to the HGH1 family.</text>
</comment>
<dbReference type="InterPro" id="IPR007205">
    <property type="entry name" value="Protein_HGH1_N"/>
</dbReference>
<protein>
    <recommendedName>
        <fullName evidence="2">Protein HGH1 homolog</fullName>
    </recommendedName>
</protein>
<evidence type="ECO:0000313" key="5">
    <source>
        <dbReference type="EMBL" id="TRY64071.1"/>
    </source>
</evidence>
<gene>
    <name evidence="5" type="ORF">TCAL_11257</name>
</gene>
<dbReference type="Gene3D" id="1.25.10.10">
    <property type="entry name" value="Leucine-rich Repeat Variant"/>
    <property type="match status" value="1"/>
</dbReference>
<dbReference type="SUPFAM" id="SSF48371">
    <property type="entry name" value="ARM repeat"/>
    <property type="match status" value="1"/>
</dbReference>
<feature type="domain" description="Protein HGH1 N-terminal" evidence="3">
    <location>
        <begin position="103"/>
        <end position="276"/>
    </location>
</feature>
<reference evidence="5 6" key="1">
    <citation type="journal article" date="2018" name="Nat. Ecol. Evol.">
        <title>Genomic signatures of mitonuclear coevolution across populations of Tigriopus californicus.</title>
        <authorList>
            <person name="Barreto F.S."/>
            <person name="Watson E.T."/>
            <person name="Lima T.G."/>
            <person name="Willett C.S."/>
            <person name="Edmands S."/>
            <person name="Li W."/>
            <person name="Burton R.S."/>
        </authorList>
    </citation>
    <scope>NUCLEOTIDE SEQUENCE [LARGE SCALE GENOMIC DNA]</scope>
    <source>
        <strain evidence="5 6">San Diego</strain>
    </source>
</reference>
<sequence length="362" mass="40946">MEKSALEEMIQFLEPSARLDVKSMALQHIVSLTATSEGVALVDQVPPLYKQLLALLTDPKGQASVCKDAALAFINLTGSQSVCHRLLDDPHLDLIAALWQCVSNPESTVADPACMILSNLTIDKVCCDLLAETLKAKDITLDKVIYVFCQEGYNQASAKLHYLGPFLSNLSQLESIRASILDRTGCVIQRLLPFTEYKASRVRRGGIVGTLRNCCFEPKYHEWLLSEEVDILPRLLLPLAGPTPETLEPEDIEKLPMDLQYLDEDKTLEEDPDIRKMLLEALTQLCATRKCREIIRGQSAYFILRELHKVEKDKTVRLACENLVDILIKKEEEINLDSYHDVEVPNEMVPEFEQMDKEYLKE</sequence>
<keyword evidence="6" id="KW-1185">Reference proteome</keyword>
<evidence type="ECO:0000259" key="4">
    <source>
        <dbReference type="Pfam" id="PF04064"/>
    </source>
</evidence>
<dbReference type="STRING" id="6832.A0A553NF69"/>
<dbReference type="Pfam" id="PF04063">
    <property type="entry name" value="DUF383"/>
    <property type="match status" value="1"/>
</dbReference>
<comment type="caution">
    <text evidence="5">The sequence shown here is derived from an EMBL/GenBank/DDBJ whole genome shotgun (WGS) entry which is preliminary data.</text>
</comment>
<evidence type="ECO:0000313" key="6">
    <source>
        <dbReference type="Proteomes" id="UP000318571"/>
    </source>
</evidence>
<evidence type="ECO:0000256" key="2">
    <source>
        <dbReference type="ARBA" id="ARBA00014076"/>
    </source>
</evidence>
<dbReference type="InterPro" id="IPR011989">
    <property type="entry name" value="ARM-like"/>
</dbReference>
<accession>A0A553NF69</accession>
<feature type="domain" description="Protein HGH1 C-terminal" evidence="4">
    <location>
        <begin position="281"/>
        <end position="334"/>
    </location>
</feature>
<dbReference type="InterPro" id="IPR016024">
    <property type="entry name" value="ARM-type_fold"/>
</dbReference>
<proteinExistence type="inferred from homology"/>
<dbReference type="InterPro" id="IPR007206">
    <property type="entry name" value="Protein_HGH1_C"/>
</dbReference>
<dbReference type="AlphaFoldDB" id="A0A553NF69"/>
<dbReference type="InterPro" id="IPR039717">
    <property type="entry name" value="Hgh1"/>
</dbReference>
<evidence type="ECO:0000259" key="3">
    <source>
        <dbReference type="Pfam" id="PF04063"/>
    </source>
</evidence>
<dbReference type="Proteomes" id="UP000318571">
    <property type="component" value="Chromosome 10"/>
</dbReference>
<dbReference type="PANTHER" id="PTHR13387:SF9">
    <property type="entry name" value="PROTEIN HGH1 HOMOLOG"/>
    <property type="match status" value="1"/>
</dbReference>
<dbReference type="EMBL" id="VCGU01000458">
    <property type="protein sequence ID" value="TRY64071.1"/>
    <property type="molecule type" value="Genomic_DNA"/>
</dbReference>